<name>A0AA38HEW5_9TREE</name>
<sequence length="120" mass="12930">MASSSTGRIPQGEVVVEFGDGGTYIKNKMENAVMEIEKRRIQREEGIKAQKALESLEVSKPNGAEVKSSDVDYLISQMSCTKQTAEEALKASKGNLVQAVMSLAEPKPRARSVDGGGELE</sequence>
<dbReference type="Pfam" id="PF19026">
    <property type="entry name" value="UBA_HYPK"/>
    <property type="match status" value="1"/>
</dbReference>
<dbReference type="Gene3D" id="1.10.8.10">
    <property type="entry name" value="DNA helicase RuvA subunit, C-terminal domain"/>
    <property type="match status" value="1"/>
</dbReference>
<proteinExistence type="predicted"/>
<dbReference type="GeneID" id="77731702"/>
<dbReference type="AlphaFoldDB" id="A0AA38HEW5"/>
<evidence type="ECO:0000313" key="2">
    <source>
        <dbReference type="EMBL" id="KAI9637644.1"/>
    </source>
</evidence>
<dbReference type="Proteomes" id="UP001164286">
    <property type="component" value="Unassembled WGS sequence"/>
</dbReference>
<reference evidence="2" key="1">
    <citation type="journal article" date="2022" name="G3 (Bethesda)">
        <title>High quality genome of the basidiomycete yeast Dioszegia hungarica PDD-24b-2 isolated from cloud water.</title>
        <authorList>
            <person name="Jarrige D."/>
            <person name="Haridas S."/>
            <person name="Bleykasten-Grosshans C."/>
            <person name="Joly M."/>
            <person name="Nadalig T."/>
            <person name="Sancelme M."/>
            <person name="Vuilleumier S."/>
            <person name="Grigoriev I.V."/>
            <person name="Amato P."/>
            <person name="Bringel F."/>
        </authorList>
    </citation>
    <scope>NUCLEOTIDE SEQUENCE</scope>
    <source>
        <strain evidence="2">PDD-24b-2</strain>
    </source>
</reference>
<evidence type="ECO:0000259" key="1">
    <source>
        <dbReference type="Pfam" id="PF19026"/>
    </source>
</evidence>
<comment type="caution">
    <text evidence="2">The sequence shown here is derived from an EMBL/GenBank/DDBJ whole genome shotgun (WGS) entry which is preliminary data.</text>
</comment>
<keyword evidence="3" id="KW-1185">Reference proteome</keyword>
<dbReference type="CDD" id="cd14278">
    <property type="entry name" value="UBA_NAC_like"/>
    <property type="match status" value="1"/>
</dbReference>
<protein>
    <recommendedName>
        <fullName evidence="1">Nascent polypeptide-associated complex subunit alpha-like UBA domain-containing protein</fullName>
    </recommendedName>
</protein>
<accession>A0AA38HEW5</accession>
<organism evidence="2 3">
    <name type="scientific">Dioszegia hungarica</name>
    <dbReference type="NCBI Taxonomy" id="4972"/>
    <lineage>
        <taxon>Eukaryota</taxon>
        <taxon>Fungi</taxon>
        <taxon>Dikarya</taxon>
        <taxon>Basidiomycota</taxon>
        <taxon>Agaricomycotina</taxon>
        <taxon>Tremellomycetes</taxon>
        <taxon>Tremellales</taxon>
        <taxon>Bulleribasidiaceae</taxon>
        <taxon>Dioszegia</taxon>
    </lineage>
</organism>
<evidence type="ECO:0000313" key="3">
    <source>
        <dbReference type="Proteomes" id="UP001164286"/>
    </source>
</evidence>
<gene>
    <name evidence="2" type="ORF">MKK02DRAFT_43570</name>
</gene>
<dbReference type="RefSeq" id="XP_052947421.1">
    <property type="nucleotide sequence ID" value="XM_053092497.1"/>
</dbReference>
<feature type="domain" description="Nascent polypeptide-associated complex subunit alpha-like UBA" evidence="1">
    <location>
        <begin position="66"/>
        <end position="103"/>
    </location>
</feature>
<dbReference type="InterPro" id="IPR044034">
    <property type="entry name" value="NAC-like_UBA"/>
</dbReference>
<dbReference type="EMBL" id="JAKWFO010000004">
    <property type="protein sequence ID" value="KAI9637644.1"/>
    <property type="molecule type" value="Genomic_DNA"/>
</dbReference>